<dbReference type="Pfam" id="PF20152">
    <property type="entry name" value="DUF6534"/>
    <property type="match status" value="1"/>
</dbReference>
<name>A0AAD7FWT0_9AGAR</name>
<evidence type="ECO:0000313" key="4">
    <source>
        <dbReference type="Proteomes" id="UP001221142"/>
    </source>
</evidence>
<keyword evidence="1" id="KW-0812">Transmembrane</keyword>
<feature type="transmembrane region" description="Helical" evidence="1">
    <location>
        <begin position="262"/>
        <end position="281"/>
    </location>
</feature>
<keyword evidence="1" id="KW-1133">Transmembrane helix</keyword>
<sequence>MYNISFCQLSASPTDVEPVTCRAGEPMHQLTSIKSEFDQSLLASVPPPSSLTRSGHTRFAMNREVCVSHWPSIISQYLTAWARRQVPSFGHKLGERYRLLDCKSQYHPTHRLVRHLFIYSWFSSDVTHPELGWRQVRLVLSTRNTIEIASSSFTLISPIVGSRTLRKIIQAPRQRWGIYGPWSRTLHYRNRVPQSSSSGRFNGAAILLSSIFPKDKPWVKVLVYALYCVILFSVIVDLDTFFNIFGPGFGDILGLVKIRLNWIVGAVSAGLVALASQAFYAHRIYILSDGNRILPALVLAISLASAAASFALGALIAQADSVLALQGPRMTAIGGVYAGGTAACDILIAVSMTYYLTKADVGFRRTHALISKLVWLIIGTGSLTGAVFMLALAISALVALGLYLGLPDKLYYQTPSGLLPYLHPNSVLVILNSRLQLSRGRVDEISGGITISNLQFAGPASNGTNTEPPSTVTNGARVATTTELDEMKEMEGAASRHIVLSGQMGLNSGSSEVSGAEEDRETEYAESISVGTKVLRGSKWDNKFVIRGNRDAFANSSALHTPPVTYTNLHGPSHSASNLKPRELRRALAQEVRQAEQAAAWEWDVSSSPYLRLRFIPTF</sequence>
<dbReference type="Proteomes" id="UP001221142">
    <property type="component" value="Unassembled WGS sequence"/>
</dbReference>
<protein>
    <recommendedName>
        <fullName evidence="2">DUF6534 domain-containing protein</fullName>
    </recommendedName>
</protein>
<comment type="caution">
    <text evidence="3">The sequence shown here is derived from an EMBL/GenBank/DDBJ whole genome shotgun (WGS) entry which is preliminary data.</text>
</comment>
<proteinExistence type="predicted"/>
<feature type="transmembrane region" description="Helical" evidence="1">
    <location>
        <begin position="293"/>
        <end position="316"/>
    </location>
</feature>
<evidence type="ECO:0000256" key="1">
    <source>
        <dbReference type="SAM" id="Phobius"/>
    </source>
</evidence>
<dbReference type="AlphaFoldDB" id="A0AAD7FWT0"/>
<dbReference type="PANTHER" id="PTHR40465">
    <property type="entry name" value="CHROMOSOME 1, WHOLE GENOME SHOTGUN SEQUENCE"/>
    <property type="match status" value="1"/>
</dbReference>
<reference evidence="3" key="1">
    <citation type="submission" date="2023-03" db="EMBL/GenBank/DDBJ databases">
        <title>Massive genome expansion in bonnet fungi (Mycena s.s.) driven by repeated elements and novel gene families across ecological guilds.</title>
        <authorList>
            <consortium name="Lawrence Berkeley National Laboratory"/>
            <person name="Harder C.B."/>
            <person name="Miyauchi S."/>
            <person name="Viragh M."/>
            <person name="Kuo A."/>
            <person name="Thoen E."/>
            <person name="Andreopoulos B."/>
            <person name="Lu D."/>
            <person name="Skrede I."/>
            <person name="Drula E."/>
            <person name="Henrissat B."/>
            <person name="Morin E."/>
            <person name="Kohler A."/>
            <person name="Barry K."/>
            <person name="LaButti K."/>
            <person name="Morin E."/>
            <person name="Salamov A."/>
            <person name="Lipzen A."/>
            <person name="Mereny Z."/>
            <person name="Hegedus B."/>
            <person name="Baldrian P."/>
            <person name="Stursova M."/>
            <person name="Weitz H."/>
            <person name="Taylor A."/>
            <person name="Grigoriev I.V."/>
            <person name="Nagy L.G."/>
            <person name="Martin F."/>
            <person name="Kauserud H."/>
        </authorList>
    </citation>
    <scope>NUCLEOTIDE SEQUENCE</scope>
    <source>
        <strain evidence="3">9284</strain>
    </source>
</reference>
<gene>
    <name evidence="3" type="ORF">FB45DRAFT_861343</name>
</gene>
<dbReference type="PANTHER" id="PTHR40465:SF1">
    <property type="entry name" value="DUF6534 DOMAIN-CONTAINING PROTEIN"/>
    <property type="match status" value="1"/>
</dbReference>
<keyword evidence="4" id="KW-1185">Reference proteome</keyword>
<dbReference type="InterPro" id="IPR045339">
    <property type="entry name" value="DUF6534"/>
</dbReference>
<evidence type="ECO:0000259" key="2">
    <source>
        <dbReference type="Pfam" id="PF20152"/>
    </source>
</evidence>
<organism evidence="3 4">
    <name type="scientific">Roridomyces roridus</name>
    <dbReference type="NCBI Taxonomy" id="1738132"/>
    <lineage>
        <taxon>Eukaryota</taxon>
        <taxon>Fungi</taxon>
        <taxon>Dikarya</taxon>
        <taxon>Basidiomycota</taxon>
        <taxon>Agaricomycotina</taxon>
        <taxon>Agaricomycetes</taxon>
        <taxon>Agaricomycetidae</taxon>
        <taxon>Agaricales</taxon>
        <taxon>Marasmiineae</taxon>
        <taxon>Mycenaceae</taxon>
        <taxon>Roridomyces</taxon>
    </lineage>
</organism>
<keyword evidence="1" id="KW-0472">Membrane</keyword>
<dbReference type="EMBL" id="JARKIF010000003">
    <property type="protein sequence ID" value="KAJ7643744.1"/>
    <property type="molecule type" value="Genomic_DNA"/>
</dbReference>
<accession>A0AAD7FWT0</accession>
<feature type="transmembrane region" description="Helical" evidence="1">
    <location>
        <begin position="373"/>
        <end position="404"/>
    </location>
</feature>
<feature type="transmembrane region" description="Helical" evidence="1">
    <location>
        <begin position="336"/>
        <end position="357"/>
    </location>
</feature>
<feature type="domain" description="DUF6534" evidence="2">
    <location>
        <begin position="341"/>
        <end position="434"/>
    </location>
</feature>
<evidence type="ECO:0000313" key="3">
    <source>
        <dbReference type="EMBL" id="KAJ7643744.1"/>
    </source>
</evidence>
<feature type="transmembrane region" description="Helical" evidence="1">
    <location>
        <begin position="221"/>
        <end position="242"/>
    </location>
</feature>